<dbReference type="Proteomes" id="UP000469215">
    <property type="component" value="Unassembled WGS sequence"/>
</dbReference>
<accession>A0A6N9HA21</accession>
<comment type="caution">
    <text evidence="1">The sequence shown here is derived from an EMBL/GenBank/DDBJ whole genome shotgun (WGS) entry which is preliminary data.</text>
</comment>
<dbReference type="RefSeq" id="WP_160954036.1">
    <property type="nucleotide sequence ID" value="NZ_WWEQ01000063.1"/>
</dbReference>
<keyword evidence="2" id="KW-1185">Reference proteome</keyword>
<dbReference type="AlphaFoldDB" id="A0A6N9HA21"/>
<proteinExistence type="predicted"/>
<evidence type="ECO:0000313" key="2">
    <source>
        <dbReference type="Proteomes" id="UP000469215"/>
    </source>
</evidence>
<dbReference type="Pfam" id="PF09438">
    <property type="entry name" value="DUF2017"/>
    <property type="match status" value="1"/>
</dbReference>
<dbReference type="EMBL" id="WWEQ01000063">
    <property type="protein sequence ID" value="MYM20621.1"/>
    <property type="molecule type" value="Genomic_DNA"/>
</dbReference>
<gene>
    <name evidence="1" type="ORF">GSY69_11775</name>
</gene>
<protein>
    <submittedName>
        <fullName evidence="1">DUF2017 family protein</fullName>
    </submittedName>
</protein>
<organism evidence="1 2">
    <name type="scientific">Brevibacterium rongguiense</name>
    <dbReference type="NCBI Taxonomy" id="2695267"/>
    <lineage>
        <taxon>Bacteria</taxon>
        <taxon>Bacillati</taxon>
        <taxon>Actinomycetota</taxon>
        <taxon>Actinomycetes</taxon>
        <taxon>Micrococcales</taxon>
        <taxon>Brevibacteriaceae</taxon>
        <taxon>Brevibacterium</taxon>
    </lineage>
</organism>
<reference evidence="1 2" key="1">
    <citation type="submission" date="2020-01" db="EMBL/GenBank/DDBJ databases">
        <authorList>
            <person name="Deng T."/>
        </authorList>
    </citation>
    <scope>NUCLEOTIDE SEQUENCE [LARGE SCALE GENOMIC DNA]</scope>
    <source>
        <strain evidence="1 2">5221</strain>
    </source>
</reference>
<dbReference type="InterPro" id="IPR018561">
    <property type="entry name" value="AosR"/>
</dbReference>
<name>A0A6N9HA21_9MICO</name>
<evidence type="ECO:0000313" key="1">
    <source>
        <dbReference type="EMBL" id="MYM20621.1"/>
    </source>
</evidence>
<sequence length="206" mass="22492">MKITAARRAFAAVDVDDMERRLLMRLFADTAALLVAEDGGADDEPGTQGGGAHDEEAARLERLVGLASGERPEDPAVLRLLPDAAPDDPERAAEFRRLTERDLREGKLANLRIALHGLAGTGRIELTEEEARAWLTALTDVRLVIATRLELVSDDDLERLYDRGDDLDDNTAAMVSVYDFLTWAQERLSEIMLDALDARPSGGGPA</sequence>